<dbReference type="GO" id="GO:0004366">
    <property type="term" value="F:glycerol-3-phosphate O-acyltransferase activity"/>
    <property type="evidence" value="ECO:0007669"/>
    <property type="project" value="TreeGrafter"/>
</dbReference>
<dbReference type="SUPFAM" id="SSF69593">
    <property type="entry name" value="Glycerol-3-phosphate (1)-acyltransferase"/>
    <property type="match status" value="1"/>
</dbReference>
<dbReference type="SMART" id="SM00563">
    <property type="entry name" value="PlsC"/>
    <property type="match status" value="1"/>
</dbReference>
<feature type="domain" description="Phospholipid/glycerol acyltransferase" evidence="3">
    <location>
        <begin position="40"/>
        <end position="170"/>
    </location>
</feature>
<sequence>MAENKVLHRVLRRLAGWAVWSFFSEVHIIGEENVPADGPLIVVATHHNMMLDPAVLSSYFPHKRILNYWTKASLFANPVLHWILLSSGNIPVTRKSKDNRVLFKGTFDVLARGEAVALFPEGTSYTEPRIMQVKDGASWSALEYMKWAKENPDKTVDRPLLVVPAAIVYTNKSKYRSQVIIEFGEPISMTDYESQFLSAVEGEPRVAVKRLTQHIEDELIRATINAPDWDTLYAARMARSILWEKSKSIDLNDFVAISQTLVDLLSTPNVTPNSVQVRRRLLEYYSLLQSSKLNNSALASLPLPKTLDPRRAEPLPSRLRTLLVLLRDTLSVLVRIPLFLFPLAVHLPAYLASQAAARLVEDEEETQAQNKIVFGLILLIMIYPAAFFFLWALFWYTPTGALVAAAIVWLFAVYHVKMIDDVYDHAKQLVVAWRVLVGVWSPKNTELSINALQQYLTPKTPPENPWIDKNKSRRPETQSPTSSSSQRANPVGISPAQVQAKTRGRKHSPPTRRLIRHVLRARARAVHALASFFAELERAPEEKHVHASTHLAQSYGCFSSSSDDEDGVVSGLQGWRKAREVLRFLRDRGANFSSLESQIADDYWAESRAILSDPEEDGETEYSSDFPESSPGDEDLKWVAPAIQ</sequence>
<dbReference type="CDD" id="cd07992">
    <property type="entry name" value="LPLAT_AAK14816-like"/>
    <property type="match status" value="1"/>
</dbReference>
<keyword evidence="2" id="KW-0472">Membrane</keyword>
<evidence type="ECO:0000259" key="3">
    <source>
        <dbReference type="SMART" id="SM00563"/>
    </source>
</evidence>
<dbReference type="InterPro" id="IPR002123">
    <property type="entry name" value="Plipid/glycerol_acylTrfase"/>
</dbReference>
<accession>A0A9Q5HWJ2</accession>
<proteinExistence type="predicted"/>
<keyword evidence="2" id="KW-1133">Transmembrane helix</keyword>
<feature type="transmembrane region" description="Helical" evidence="2">
    <location>
        <begin position="332"/>
        <end position="351"/>
    </location>
</feature>
<feature type="compositionally biased region" description="Acidic residues" evidence="1">
    <location>
        <begin position="613"/>
        <end position="622"/>
    </location>
</feature>
<evidence type="ECO:0000313" key="4">
    <source>
        <dbReference type="EMBL" id="OCB87279.1"/>
    </source>
</evidence>
<gene>
    <name evidence="4" type="ORF">A7U60_g5607</name>
</gene>
<feature type="compositionally biased region" description="Basic and acidic residues" evidence="1">
    <location>
        <begin position="466"/>
        <end position="476"/>
    </location>
</feature>
<reference evidence="4" key="1">
    <citation type="submission" date="2016-06" db="EMBL/GenBank/DDBJ databases">
        <title>Draft Genome sequence of the fungus Inonotus baumii.</title>
        <authorList>
            <person name="Zhu H."/>
            <person name="Lin W."/>
        </authorList>
    </citation>
    <scope>NUCLEOTIDE SEQUENCE</scope>
    <source>
        <strain evidence="4">821</strain>
    </source>
</reference>
<feature type="region of interest" description="Disordered" evidence="1">
    <location>
        <begin position="460"/>
        <end position="510"/>
    </location>
</feature>
<dbReference type="AlphaFoldDB" id="A0A9Q5HWJ2"/>
<evidence type="ECO:0000256" key="1">
    <source>
        <dbReference type="SAM" id="MobiDB-lite"/>
    </source>
</evidence>
<dbReference type="Pfam" id="PF01553">
    <property type="entry name" value="Acyltransferase"/>
    <property type="match status" value="1"/>
</dbReference>
<dbReference type="EMBL" id="LNZH02000193">
    <property type="protein sequence ID" value="OCB87279.1"/>
    <property type="molecule type" value="Genomic_DNA"/>
</dbReference>
<dbReference type="Proteomes" id="UP000757232">
    <property type="component" value="Unassembled WGS sequence"/>
</dbReference>
<feature type="compositionally biased region" description="Low complexity" evidence="1">
    <location>
        <begin position="477"/>
        <end position="486"/>
    </location>
</feature>
<organism evidence="4 5">
    <name type="scientific">Sanghuangporus baumii</name>
    <name type="common">Phellinus baumii</name>
    <dbReference type="NCBI Taxonomy" id="108892"/>
    <lineage>
        <taxon>Eukaryota</taxon>
        <taxon>Fungi</taxon>
        <taxon>Dikarya</taxon>
        <taxon>Basidiomycota</taxon>
        <taxon>Agaricomycotina</taxon>
        <taxon>Agaricomycetes</taxon>
        <taxon>Hymenochaetales</taxon>
        <taxon>Hymenochaetaceae</taxon>
        <taxon>Sanghuangporus</taxon>
    </lineage>
</organism>
<dbReference type="PANTHER" id="PTHR31605:SF0">
    <property type="entry name" value="GLYCEROL-3-PHOSPHATE O-ACYLTRANSFERASE 1"/>
    <property type="match status" value="1"/>
</dbReference>
<dbReference type="PANTHER" id="PTHR31605">
    <property type="entry name" value="GLYCEROL-3-PHOSPHATE O-ACYLTRANSFERASE 1"/>
    <property type="match status" value="1"/>
</dbReference>
<protein>
    <recommendedName>
        <fullName evidence="3">Phospholipid/glycerol acyltransferase domain-containing protein</fullName>
    </recommendedName>
</protein>
<keyword evidence="5" id="KW-1185">Reference proteome</keyword>
<evidence type="ECO:0000313" key="5">
    <source>
        <dbReference type="Proteomes" id="UP000757232"/>
    </source>
</evidence>
<dbReference type="GO" id="GO:0008654">
    <property type="term" value="P:phospholipid biosynthetic process"/>
    <property type="evidence" value="ECO:0007669"/>
    <property type="project" value="TreeGrafter"/>
</dbReference>
<feature type="transmembrane region" description="Helical" evidence="2">
    <location>
        <begin position="372"/>
        <end position="394"/>
    </location>
</feature>
<name>A0A9Q5HWJ2_SANBA</name>
<evidence type="ECO:0000256" key="2">
    <source>
        <dbReference type="SAM" id="Phobius"/>
    </source>
</evidence>
<dbReference type="InterPro" id="IPR052744">
    <property type="entry name" value="GPAT/DAPAT"/>
</dbReference>
<feature type="region of interest" description="Disordered" evidence="1">
    <location>
        <begin position="610"/>
        <end position="644"/>
    </location>
</feature>
<dbReference type="OrthoDB" id="1044435at2759"/>
<dbReference type="GO" id="GO:0016287">
    <property type="term" value="F:glycerone-phosphate O-acyltransferase activity"/>
    <property type="evidence" value="ECO:0007669"/>
    <property type="project" value="TreeGrafter"/>
</dbReference>
<feature type="transmembrane region" description="Helical" evidence="2">
    <location>
        <begin position="400"/>
        <end position="419"/>
    </location>
</feature>
<keyword evidence="2" id="KW-0812">Transmembrane</keyword>
<comment type="caution">
    <text evidence="4">The sequence shown here is derived from an EMBL/GenBank/DDBJ whole genome shotgun (WGS) entry which is preliminary data.</text>
</comment>